<dbReference type="Gene3D" id="1.25.40.10">
    <property type="entry name" value="Tetratricopeptide repeat domain"/>
    <property type="match status" value="1"/>
</dbReference>
<feature type="chain" id="PRO_5030630606" description="Sel1 repeat family protein" evidence="1">
    <location>
        <begin position="22"/>
        <end position="122"/>
    </location>
</feature>
<dbReference type="SUPFAM" id="SSF81901">
    <property type="entry name" value="HCP-like"/>
    <property type="match status" value="1"/>
</dbReference>
<evidence type="ECO:0000256" key="1">
    <source>
        <dbReference type="SAM" id="SignalP"/>
    </source>
</evidence>
<dbReference type="EMBL" id="MARB01000018">
    <property type="protein sequence ID" value="ODJ86704.1"/>
    <property type="molecule type" value="Genomic_DNA"/>
</dbReference>
<comment type="caution">
    <text evidence="2">The sequence shown here is derived from an EMBL/GenBank/DDBJ whole genome shotgun (WGS) entry which is preliminary data.</text>
</comment>
<name>A0A7Z0VK93_9GAMM</name>
<evidence type="ECO:0000313" key="3">
    <source>
        <dbReference type="Proteomes" id="UP000094769"/>
    </source>
</evidence>
<gene>
    <name evidence="2" type="ORF">CODIS_30230</name>
</gene>
<keyword evidence="1" id="KW-0732">Signal</keyword>
<dbReference type="InterPro" id="IPR006597">
    <property type="entry name" value="Sel1-like"/>
</dbReference>
<evidence type="ECO:0000313" key="2">
    <source>
        <dbReference type="EMBL" id="ODJ86704.1"/>
    </source>
</evidence>
<reference evidence="2 3" key="1">
    <citation type="submission" date="2016-06" db="EMBL/GenBank/DDBJ databases">
        <title>Genome sequence of endosymbiont of Candidatus Endolucinida thiodiazotropha.</title>
        <authorList>
            <person name="Poehlein A."/>
            <person name="Koenig S."/>
            <person name="Heiden S.E."/>
            <person name="Thuermer A."/>
            <person name="Voget S."/>
            <person name="Daniel R."/>
            <person name="Markert S."/>
            <person name="Gros O."/>
            <person name="Schweder T."/>
        </authorList>
    </citation>
    <scope>NUCLEOTIDE SEQUENCE [LARGE SCALE GENOMIC DNA]</scope>
    <source>
        <strain evidence="2 3">COS</strain>
    </source>
</reference>
<dbReference type="Proteomes" id="UP000094769">
    <property type="component" value="Unassembled WGS sequence"/>
</dbReference>
<keyword evidence="3" id="KW-1185">Reference proteome</keyword>
<dbReference type="InterPro" id="IPR011990">
    <property type="entry name" value="TPR-like_helical_dom_sf"/>
</dbReference>
<sequence length="122" mass="13302">MIIRSILLLIVLIMPPTSAIAGFEEGEAANRKGDRDAAFAEYQAAALAGDSRAYGKLGSMYLYGLGTKRDYSMAYVWFGLSKESGDKYGEGFQQTAASVMSAEEVRQAEMLLNDYRKKLAGP</sequence>
<dbReference type="SMART" id="SM00671">
    <property type="entry name" value="SEL1"/>
    <property type="match status" value="1"/>
</dbReference>
<evidence type="ECO:0008006" key="4">
    <source>
        <dbReference type="Google" id="ProtNLM"/>
    </source>
</evidence>
<dbReference type="AlphaFoldDB" id="A0A7Z0VK93"/>
<protein>
    <recommendedName>
        <fullName evidence="4">Sel1 repeat family protein</fullName>
    </recommendedName>
</protein>
<feature type="signal peptide" evidence="1">
    <location>
        <begin position="1"/>
        <end position="21"/>
    </location>
</feature>
<accession>A0A7Z0VK93</accession>
<organism evidence="2 3">
    <name type="scientific">Candidatus Thiodiazotropha endolucinida</name>
    <dbReference type="NCBI Taxonomy" id="1655433"/>
    <lineage>
        <taxon>Bacteria</taxon>
        <taxon>Pseudomonadati</taxon>
        <taxon>Pseudomonadota</taxon>
        <taxon>Gammaproteobacteria</taxon>
        <taxon>Chromatiales</taxon>
        <taxon>Sedimenticolaceae</taxon>
        <taxon>Candidatus Thiodiazotropha</taxon>
    </lineage>
</organism>
<proteinExistence type="predicted"/>